<dbReference type="AlphaFoldDB" id="A0A0E9QJH3"/>
<dbReference type="EMBL" id="GBXM01092082">
    <property type="protein sequence ID" value="JAH16495.1"/>
    <property type="molecule type" value="Transcribed_RNA"/>
</dbReference>
<reference evidence="1" key="2">
    <citation type="journal article" date="2015" name="Fish Shellfish Immunol.">
        <title>Early steps in the European eel (Anguilla anguilla)-Vibrio vulnificus interaction in the gills: Role of the RtxA13 toxin.</title>
        <authorList>
            <person name="Callol A."/>
            <person name="Pajuelo D."/>
            <person name="Ebbesson L."/>
            <person name="Teles M."/>
            <person name="MacKenzie S."/>
            <person name="Amaro C."/>
        </authorList>
    </citation>
    <scope>NUCLEOTIDE SEQUENCE</scope>
</reference>
<accession>A0A0E9QJH3</accession>
<sequence length="26" mass="3090">MFYGQKVFTIKVYRKKTSKNLSPILV</sequence>
<reference evidence="1" key="1">
    <citation type="submission" date="2014-11" db="EMBL/GenBank/DDBJ databases">
        <authorList>
            <person name="Amaro Gonzalez C."/>
        </authorList>
    </citation>
    <scope>NUCLEOTIDE SEQUENCE</scope>
</reference>
<evidence type="ECO:0000313" key="1">
    <source>
        <dbReference type="EMBL" id="JAH16495.1"/>
    </source>
</evidence>
<name>A0A0E9QJH3_ANGAN</name>
<protein>
    <submittedName>
        <fullName evidence="1">Uncharacterized protein</fullName>
    </submittedName>
</protein>
<proteinExistence type="predicted"/>
<organism evidence="1">
    <name type="scientific">Anguilla anguilla</name>
    <name type="common">European freshwater eel</name>
    <name type="synonym">Muraena anguilla</name>
    <dbReference type="NCBI Taxonomy" id="7936"/>
    <lineage>
        <taxon>Eukaryota</taxon>
        <taxon>Metazoa</taxon>
        <taxon>Chordata</taxon>
        <taxon>Craniata</taxon>
        <taxon>Vertebrata</taxon>
        <taxon>Euteleostomi</taxon>
        <taxon>Actinopterygii</taxon>
        <taxon>Neopterygii</taxon>
        <taxon>Teleostei</taxon>
        <taxon>Anguilliformes</taxon>
        <taxon>Anguillidae</taxon>
        <taxon>Anguilla</taxon>
    </lineage>
</organism>